<dbReference type="Proteomes" id="UP000004947">
    <property type="component" value="Unassembled WGS sequence"/>
</dbReference>
<name>A6DU00_9BACT</name>
<evidence type="ECO:0000313" key="1">
    <source>
        <dbReference type="EMBL" id="EDM24866.1"/>
    </source>
</evidence>
<accession>A6DU00</accession>
<keyword evidence="2" id="KW-1185">Reference proteome</keyword>
<organism evidence="1 2">
    <name type="scientific">Lentisphaera araneosa HTCC2155</name>
    <dbReference type="NCBI Taxonomy" id="313628"/>
    <lineage>
        <taxon>Bacteria</taxon>
        <taxon>Pseudomonadati</taxon>
        <taxon>Lentisphaerota</taxon>
        <taxon>Lentisphaeria</taxon>
        <taxon>Lentisphaerales</taxon>
        <taxon>Lentisphaeraceae</taxon>
        <taxon>Lentisphaera</taxon>
    </lineage>
</organism>
<protein>
    <recommendedName>
        <fullName evidence="3">Alpha-macroglobulin-like TED domain-containing protein</fullName>
    </recommendedName>
</protein>
<sequence>MRGVGVLCLQLLGEPDCKEAKRVGDYAAKHDIQHLAWRDNGEMALYFWYYTTQVLFQRGGSGWNTWNKKFQKILIENQHPDGYWLSPTPLELNHCGNQLIDNQVYSTTKCALMLTVYYRYLPSSVIKKSAGKKPSVKQKAAEAGEEIVDIF</sequence>
<evidence type="ECO:0008006" key="3">
    <source>
        <dbReference type="Google" id="ProtNLM"/>
    </source>
</evidence>
<dbReference type="EMBL" id="ABCK01000044">
    <property type="protein sequence ID" value="EDM24866.1"/>
    <property type="molecule type" value="Genomic_DNA"/>
</dbReference>
<dbReference type="InterPro" id="IPR008930">
    <property type="entry name" value="Terpenoid_cyclase/PrenylTrfase"/>
</dbReference>
<proteinExistence type="predicted"/>
<gene>
    <name evidence="1" type="ORF">LNTAR_13377</name>
</gene>
<comment type="caution">
    <text evidence="1">The sequence shown here is derived from an EMBL/GenBank/DDBJ whole genome shotgun (WGS) entry which is preliminary data.</text>
</comment>
<reference evidence="1 2" key="1">
    <citation type="journal article" date="2010" name="J. Bacteriol.">
        <title>Genome sequence of Lentisphaera araneosa HTCC2155T, the type species of the order Lentisphaerales in the phylum Lentisphaerae.</title>
        <authorList>
            <person name="Thrash J.C."/>
            <person name="Cho J.C."/>
            <person name="Vergin K.L."/>
            <person name="Morris R.M."/>
            <person name="Giovannoni S.J."/>
        </authorList>
    </citation>
    <scope>NUCLEOTIDE SEQUENCE [LARGE SCALE GENOMIC DNA]</scope>
    <source>
        <strain evidence="1 2">HTCC2155</strain>
    </source>
</reference>
<dbReference type="SUPFAM" id="SSF48239">
    <property type="entry name" value="Terpenoid cyclases/Protein prenyltransferases"/>
    <property type="match status" value="1"/>
</dbReference>
<evidence type="ECO:0000313" key="2">
    <source>
        <dbReference type="Proteomes" id="UP000004947"/>
    </source>
</evidence>
<dbReference type="RefSeq" id="WP_007281286.1">
    <property type="nucleotide sequence ID" value="NZ_ABCK01000044.1"/>
</dbReference>
<dbReference type="AlphaFoldDB" id="A6DU00"/>
<dbReference type="eggNOG" id="COG1657">
    <property type="taxonomic scope" value="Bacteria"/>
</dbReference>